<proteinExistence type="predicted"/>
<keyword evidence="3" id="KW-1185">Reference proteome</keyword>
<feature type="region of interest" description="Disordered" evidence="1">
    <location>
        <begin position="1"/>
        <end position="202"/>
    </location>
</feature>
<accession>A0A8S4EEI2</accession>
<evidence type="ECO:0000256" key="1">
    <source>
        <dbReference type="SAM" id="MobiDB-lite"/>
    </source>
</evidence>
<feature type="region of interest" description="Disordered" evidence="1">
    <location>
        <begin position="259"/>
        <end position="279"/>
    </location>
</feature>
<dbReference type="EMBL" id="CAJHNJ030000015">
    <property type="protein sequence ID" value="CAG9113646.1"/>
    <property type="molecule type" value="Genomic_DNA"/>
</dbReference>
<sequence>MEADLLGSLATGDSGPEVPVTQPLKREQDSVDDFEHLEREGKREESPFHHPAAARTATQGFLDTEREELFVDTPRAPSAADKLSDHLADKFTDSESEVSASESPLHRPEPPPHARPGAPTPEPASLLDTAPFHDTLPADPIKPDPIPEVKPEPKPAPAPAVEVKPVVPEHAPAKPAPAPAPAKEPAPQPKPAAKEPEASRTTPVAHVIEAEVIFCQMGLDDVTPFSGIPSCTQSTQVAQDAGAPGVSRSVCQRDACAGRGAAGAGAGRSVSTRVSGAARAPSAAAQYKLRKVQTWHPQGLHTAASSTRRLHPKGEWSPWTEAEIRLGWRPGGPPRAPARPAM</sequence>
<gene>
    <name evidence="2" type="ORF">PLXY2_LOCUS5252</name>
</gene>
<reference evidence="2" key="1">
    <citation type="submission" date="2020-11" db="EMBL/GenBank/DDBJ databases">
        <authorList>
            <person name="Whiteford S."/>
        </authorList>
    </citation>
    <scope>NUCLEOTIDE SEQUENCE</scope>
</reference>
<dbReference type="Proteomes" id="UP000653454">
    <property type="component" value="Unassembled WGS sequence"/>
</dbReference>
<feature type="compositionally biased region" description="Low complexity" evidence="1">
    <location>
        <begin position="159"/>
        <end position="170"/>
    </location>
</feature>
<dbReference type="PRINTS" id="PR01217">
    <property type="entry name" value="PRICHEXTENSN"/>
</dbReference>
<evidence type="ECO:0000313" key="2">
    <source>
        <dbReference type="EMBL" id="CAG9113646.1"/>
    </source>
</evidence>
<organism evidence="2 3">
    <name type="scientific">Plutella xylostella</name>
    <name type="common">Diamondback moth</name>
    <name type="synonym">Plutella maculipennis</name>
    <dbReference type="NCBI Taxonomy" id="51655"/>
    <lineage>
        <taxon>Eukaryota</taxon>
        <taxon>Metazoa</taxon>
        <taxon>Ecdysozoa</taxon>
        <taxon>Arthropoda</taxon>
        <taxon>Hexapoda</taxon>
        <taxon>Insecta</taxon>
        <taxon>Pterygota</taxon>
        <taxon>Neoptera</taxon>
        <taxon>Endopterygota</taxon>
        <taxon>Lepidoptera</taxon>
        <taxon>Glossata</taxon>
        <taxon>Ditrysia</taxon>
        <taxon>Yponomeutoidea</taxon>
        <taxon>Plutellidae</taxon>
        <taxon>Plutella</taxon>
    </lineage>
</organism>
<name>A0A8S4EEI2_PLUXY</name>
<feature type="compositionally biased region" description="Basic and acidic residues" evidence="1">
    <location>
        <begin position="141"/>
        <end position="153"/>
    </location>
</feature>
<feature type="compositionally biased region" description="Pro residues" evidence="1">
    <location>
        <begin position="174"/>
        <end position="190"/>
    </location>
</feature>
<feature type="compositionally biased region" description="Basic and acidic residues" evidence="1">
    <location>
        <begin position="82"/>
        <end position="93"/>
    </location>
</feature>
<comment type="caution">
    <text evidence="2">The sequence shown here is derived from an EMBL/GenBank/DDBJ whole genome shotgun (WGS) entry which is preliminary data.</text>
</comment>
<protein>
    <submittedName>
        <fullName evidence="2">(diamondback moth) hypothetical protein</fullName>
    </submittedName>
</protein>
<dbReference type="AlphaFoldDB" id="A0A8S4EEI2"/>
<feature type="compositionally biased region" description="Pro residues" evidence="1">
    <location>
        <begin position="113"/>
        <end position="122"/>
    </location>
</feature>
<feature type="compositionally biased region" description="Basic and acidic residues" evidence="1">
    <location>
        <begin position="24"/>
        <end position="48"/>
    </location>
</feature>
<evidence type="ECO:0000313" key="3">
    <source>
        <dbReference type="Proteomes" id="UP000653454"/>
    </source>
</evidence>